<dbReference type="Pfam" id="PF05686">
    <property type="entry name" value="Glyco_transf_90"/>
    <property type="match status" value="1"/>
</dbReference>
<dbReference type="Proteomes" id="UP001138500">
    <property type="component" value="Unassembled WGS sequence"/>
</dbReference>
<dbReference type="PANTHER" id="PTHR12203:SF107">
    <property type="entry name" value="GLYCOSYL TRANSFERASE CAP10 DOMAIN-CONTAINING PROTEIN"/>
    <property type="match status" value="1"/>
</dbReference>
<sequence length="457" mass="52358">MPSDLRSVDAGMDKNMFVHRYVTGMPLAWKIVIGVGGVLLMLQVFAARKPLQGVNDFSTPVDVPINALFDTNLGWQYDWTRDHANYGLSSKQCDSAFPDLYFEIDRAAAVWKDKQMTPSSIEFPTIEDQGYKVMGATCRLVRGQLFIVRTRGWRDGGDTRRRLVGTLNQVHRALVGALGVGEIFDDFEFTVVLDDKPSWPIDSADRAFWVFTKPARAGLQTDSTWVVPDFNFWAMPPVSGPYVETQAVARKHDRPLESKIQKAVWRGVLWTHRGLREPLMEITKDETWSDVQEMSWNSEDKDAVKLKMSAEEFCDYAFPIHTEGGSYSSRLTYLLNCDSAPIIHDLEWTAHYYHLLEPDVNHIHVHRNWTNLPGKMEYYLAHTDQAQRIADTSRKTFRERYTSPAAEACYWRRAMRAYSEVAYKVSELEAPAEAISWEDFLTADNTHDFPWSEDSSS</sequence>
<organism evidence="3 4">
    <name type="scientific">Teratosphaeria destructans</name>
    <dbReference type="NCBI Taxonomy" id="418781"/>
    <lineage>
        <taxon>Eukaryota</taxon>
        <taxon>Fungi</taxon>
        <taxon>Dikarya</taxon>
        <taxon>Ascomycota</taxon>
        <taxon>Pezizomycotina</taxon>
        <taxon>Dothideomycetes</taxon>
        <taxon>Dothideomycetidae</taxon>
        <taxon>Mycosphaerellales</taxon>
        <taxon>Teratosphaeriaceae</taxon>
        <taxon>Teratosphaeria</taxon>
    </lineage>
</organism>
<proteinExistence type="predicted"/>
<name>A0A9W7T1E9_9PEZI</name>
<keyword evidence="1" id="KW-1133">Transmembrane helix</keyword>
<feature type="transmembrane region" description="Helical" evidence="1">
    <location>
        <begin position="27"/>
        <end position="47"/>
    </location>
</feature>
<accession>A0A9W7T1E9</accession>
<feature type="domain" description="Glycosyl transferase CAP10" evidence="2">
    <location>
        <begin position="183"/>
        <end position="424"/>
    </location>
</feature>
<dbReference type="OrthoDB" id="202415at2759"/>
<dbReference type="PANTHER" id="PTHR12203">
    <property type="entry name" value="KDEL LYS-ASP-GLU-LEU CONTAINING - RELATED"/>
    <property type="match status" value="1"/>
</dbReference>
<evidence type="ECO:0000259" key="2">
    <source>
        <dbReference type="SMART" id="SM00672"/>
    </source>
</evidence>
<dbReference type="InterPro" id="IPR051091">
    <property type="entry name" value="O-Glucosyltr/Glycosyltrsf_90"/>
</dbReference>
<comment type="caution">
    <text evidence="3">The sequence shown here is derived from an EMBL/GenBank/DDBJ whole genome shotgun (WGS) entry which is preliminary data.</text>
</comment>
<dbReference type="AlphaFoldDB" id="A0A9W7T1E9"/>
<keyword evidence="4" id="KW-1185">Reference proteome</keyword>
<protein>
    <recommendedName>
        <fullName evidence="2">Glycosyl transferase CAP10 domain-containing protein</fullName>
    </recommendedName>
</protein>
<reference evidence="3 4" key="2">
    <citation type="journal article" date="2021" name="Curr. Genet.">
        <title>Genetic response to nitrogen starvation in the aggressive Eucalyptus foliar pathogen Teratosphaeria destructans.</title>
        <authorList>
            <person name="Havenga M."/>
            <person name="Wingfield B.D."/>
            <person name="Wingfield M.J."/>
            <person name="Dreyer L.L."/>
            <person name="Roets F."/>
            <person name="Aylward J."/>
        </authorList>
    </citation>
    <scope>NUCLEOTIDE SEQUENCE [LARGE SCALE GENOMIC DNA]</scope>
    <source>
        <strain evidence="3">CMW44962</strain>
    </source>
</reference>
<keyword evidence="1" id="KW-0812">Transmembrane</keyword>
<evidence type="ECO:0000256" key="1">
    <source>
        <dbReference type="SAM" id="Phobius"/>
    </source>
</evidence>
<dbReference type="SMART" id="SM00672">
    <property type="entry name" value="CAP10"/>
    <property type="match status" value="1"/>
</dbReference>
<evidence type="ECO:0000313" key="4">
    <source>
        <dbReference type="Proteomes" id="UP001138500"/>
    </source>
</evidence>
<keyword evidence="1" id="KW-0472">Membrane</keyword>
<reference evidence="3 4" key="1">
    <citation type="journal article" date="2018" name="IMA Fungus">
        <title>IMA Genome-F 10: Nine draft genome sequences of Claviceps purpurea s.lat., including C. arundinis, C. humidiphila, and C. cf. spartinae, pseudomolecules for the pitch canker pathogen Fusarium circinatum, draft genome of Davidsoniella eucalypti, Grosmannia galeiformis, Quambalaria eucalypti, and Teratosphaeria destructans.</title>
        <authorList>
            <person name="Wingfield B.D."/>
            <person name="Liu M."/>
            <person name="Nguyen H.D."/>
            <person name="Lane F.A."/>
            <person name="Morgan S.W."/>
            <person name="De Vos L."/>
            <person name="Wilken P.M."/>
            <person name="Duong T.A."/>
            <person name="Aylward J."/>
            <person name="Coetzee M.P."/>
            <person name="Dadej K."/>
            <person name="De Beer Z.W."/>
            <person name="Findlay W."/>
            <person name="Havenga M."/>
            <person name="Kolarik M."/>
            <person name="Menzies J.G."/>
            <person name="Naidoo K."/>
            <person name="Pochopski O."/>
            <person name="Shoukouhi P."/>
            <person name="Santana Q.C."/>
            <person name="Seifert K.A."/>
            <person name="Soal N."/>
            <person name="Steenkamp E.T."/>
            <person name="Tatham C.T."/>
            <person name="van der Nest M.A."/>
            <person name="Wingfield M.J."/>
        </authorList>
    </citation>
    <scope>NUCLEOTIDE SEQUENCE [LARGE SCALE GENOMIC DNA]</scope>
    <source>
        <strain evidence="3">CMW44962</strain>
    </source>
</reference>
<evidence type="ECO:0000313" key="3">
    <source>
        <dbReference type="EMBL" id="KAH9845291.1"/>
    </source>
</evidence>
<dbReference type="EMBL" id="RIBY02000113">
    <property type="protein sequence ID" value="KAH9845291.1"/>
    <property type="molecule type" value="Genomic_DNA"/>
</dbReference>
<gene>
    <name evidence="3" type="ORF">Tdes44962_MAKER01301</name>
</gene>
<dbReference type="InterPro" id="IPR006598">
    <property type="entry name" value="CAP10"/>
</dbReference>